<dbReference type="STRING" id="471853.Bcav_2837"/>
<evidence type="ECO:0000313" key="2">
    <source>
        <dbReference type="EMBL" id="ACQ81082.1"/>
    </source>
</evidence>
<dbReference type="RefSeq" id="WP_015883322.1">
    <property type="nucleotide sequence ID" value="NC_012669.1"/>
</dbReference>
<accession>C5BYW7</accession>
<gene>
    <name evidence="2" type="ordered locus">Bcav_2837</name>
</gene>
<dbReference type="Pfam" id="PF13416">
    <property type="entry name" value="SBP_bac_8"/>
    <property type="match status" value="1"/>
</dbReference>
<dbReference type="eggNOG" id="COG1653">
    <property type="taxonomic scope" value="Bacteria"/>
</dbReference>
<dbReference type="EMBL" id="CP001618">
    <property type="protein sequence ID" value="ACQ81082.1"/>
    <property type="molecule type" value="Genomic_DNA"/>
</dbReference>
<evidence type="ECO:0000256" key="1">
    <source>
        <dbReference type="SAM" id="SignalP"/>
    </source>
</evidence>
<dbReference type="PANTHER" id="PTHR43649">
    <property type="entry name" value="ARABINOSE-BINDING PROTEIN-RELATED"/>
    <property type="match status" value="1"/>
</dbReference>
<dbReference type="KEGG" id="bcv:Bcav_2837"/>
<dbReference type="InterPro" id="IPR050490">
    <property type="entry name" value="Bact_solute-bd_prot1"/>
</dbReference>
<proteinExistence type="predicted"/>
<keyword evidence="1" id="KW-0732">Signal</keyword>
<dbReference type="PROSITE" id="PS51257">
    <property type="entry name" value="PROKAR_LIPOPROTEIN"/>
    <property type="match status" value="1"/>
</dbReference>
<dbReference type="SUPFAM" id="SSF53850">
    <property type="entry name" value="Periplasmic binding protein-like II"/>
    <property type="match status" value="1"/>
</dbReference>
<dbReference type="AlphaFoldDB" id="C5BYW7"/>
<evidence type="ECO:0000313" key="3">
    <source>
        <dbReference type="Proteomes" id="UP000007962"/>
    </source>
</evidence>
<keyword evidence="3" id="KW-1185">Reference proteome</keyword>
<feature type="chain" id="PRO_5039398061" evidence="1">
    <location>
        <begin position="24"/>
        <end position="441"/>
    </location>
</feature>
<name>C5BYW7_BEUC1</name>
<dbReference type="OrthoDB" id="3226017at2"/>
<dbReference type="HOGENOM" id="CLU_031285_2_3_11"/>
<dbReference type="Proteomes" id="UP000007962">
    <property type="component" value="Chromosome"/>
</dbReference>
<feature type="signal peptide" evidence="1">
    <location>
        <begin position="1"/>
        <end position="23"/>
    </location>
</feature>
<sequence length="441" mass="47265">MRTTRIRASAGLAGTAALALVLAACSSGGGDDETPDAEEPGGGEEITLTVSTFNDFGYTDELLALYEEENPGITVEHVLAARAEDARANLTTNIAAGGEGLSDIEAIELDWWSEFIQYPDNFADLSDPSVEGRWLESKTAAATTEDGRLLGYGTDTGPQAICYRADLFEAAGLPTDRAEVAELLGGEDATWETYFEVGREFVANSESAWFDVGTSIYQGMVNQIEFAYEEADGTPIGLTNPEVREAYDAVMQATDDGLSAGMEQWQEDWTAGWQSDAWATQLCPPWMQGPIEGNAAGVEGWDIADVFPGGGGNWGGSYLTVPAGGEHVEEAIALANWLTSPETQVLAFQNAGTFPSQVDAYTDPALTEYTNPFFNDAPAGEIFSNRALGVDELGFIPFKGPNYFAIHQTVQDAILRVDVTGEQDAETAWQTAEQAYTDLGL</sequence>
<dbReference type="Gene3D" id="3.40.190.10">
    <property type="entry name" value="Periplasmic binding protein-like II"/>
    <property type="match status" value="1"/>
</dbReference>
<dbReference type="PANTHER" id="PTHR43649:SF32">
    <property type="entry name" value="SUGAR BINDING SECRETED PROTEIN"/>
    <property type="match status" value="1"/>
</dbReference>
<reference evidence="2 3" key="1">
    <citation type="journal article" date="2009" name="Stand. Genomic Sci.">
        <title>Complete genome sequence of Beutenbergia cavernae type strain (HKI 0122).</title>
        <authorList>
            <person name="Land M."/>
            <person name="Pukall R."/>
            <person name="Abt B."/>
            <person name="Goker M."/>
            <person name="Rohde M."/>
            <person name="Glavina Del Rio T."/>
            <person name="Tice H."/>
            <person name="Copeland A."/>
            <person name="Cheng J.F."/>
            <person name="Lucas S."/>
            <person name="Chen F."/>
            <person name="Nolan M."/>
            <person name="Bruce D."/>
            <person name="Goodwin L."/>
            <person name="Pitluck S."/>
            <person name="Ivanova N."/>
            <person name="Mavromatis K."/>
            <person name="Ovchinnikova G."/>
            <person name="Pati A."/>
            <person name="Chen A."/>
            <person name="Palaniappan K."/>
            <person name="Hauser L."/>
            <person name="Chang Y.J."/>
            <person name="Jefferies C.C."/>
            <person name="Saunders E."/>
            <person name="Brettin T."/>
            <person name="Detter J.C."/>
            <person name="Han C."/>
            <person name="Chain P."/>
            <person name="Bristow J."/>
            <person name="Eisen J.A."/>
            <person name="Markowitz V."/>
            <person name="Hugenholtz P."/>
            <person name="Kyrpides N.C."/>
            <person name="Klenk H.P."/>
            <person name="Lapidus A."/>
        </authorList>
    </citation>
    <scope>NUCLEOTIDE SEQUENCE [LARGE SCALE GENOMIC DNA]</scope>
    <source>
        <strain evidence="3">ATCC BAA-8 / DSM 12333 / NBRC 16432</strain>
    </source>
</reference>
<protein>
    <submittedName>
        <fullName evidence="2">Extracellular solute-binding protein family 1</fullName>
    </submittedName>
</protein>
<dbReference type="InterPro" id="IPR006059">
    <property type="entry name" value="SBP"/>
</dbReference>
<organism evidence="2 3">
    <name type="scientific">Beutenbergia cavernae (strain ATCC BAA-8 / DSM 12333 / CCUG 43141 / JCM 11478 / NBRC 16432 / NCIMB 13614 / HKI 0122)</name>
    <dbReference type="NCBI Taxonomy" id="471853"/>
    <lineage>
        <taxon>Bacteria</taxon>
        <taxon>Bacillati</taxon>
        <taxon>Actinomycetota</taxon>
        <taxon>Actinomycetes</taxon>
        <taxon>Micrococcales</taxon>
        <taxon>Beutenbergiaceae</taxon>
        <taxon>Beutenbergia</taxon>
    </lineage>
</organism>